<evidence type="ECO:0000256" key="3">
    <source>
        <dbReference type="ARBA" id="ARBA00017054"/>
    </source>
</evidence>
<dbReference type="GO" id="GO:0008488">
    <property type="term" value="F:gamma-glutamyl carboxylase activity"/>
    <property type="evidence" value="ECO:0000318"/>
    <property type="project" value="GO_Central"/>
</dbReference>
<keyword evidence="8 16" id="KW-0472">Membrane</keyword>
<comment type="catalytic activity">
    <reaction evidence="14">
        <text>4-carboxy-L-glutamyl-[protein] + 2,3-epoxyphylloquinone + H2O + H(+) = phylloquinol + L-glutamyl-[protein] + CO2 + O2</text>
        <dbReference type="Rhea" id="RHEA:45140"/>
        <dbReference type="Rhea" id="RHEA-COMP:10208"/>
        <dbReference type="Rhea" id="RHEA-COMP:11094"/>
        <dbReference type="ChEBI" id="CHEBI:15377"/>
        <dbReference type="ChEBI" id="CHEBI:15378"/>
        <dbReference type="ChEBI" id="CHEBI:15379"/>
        <dbReference type="ChEBI" id="CHEBI:15759"/>
        <dbReference type="ChEBI" id="CHEBI:16526"/>
        <dbReference type="ChEBI" id="CHEBI:28433"/>
        <dbReference type="ChEBI" id="CHEBI:29973"/>
        <dbReference type="ChEBI" id="CHEBI:84990"/>
        <dbReference type="EC" id="4.1.1.90"/>
    </reaction>
    <physiologicalReaction direction="right-to-left" evidence="14">
        <dbReference type="Rhea" id="RHEA:45142"/>
    </physiologicalReaction>
</comment>
<keyword evidence="10" id="KW-0456">Lyase</keyword>
<dbReference type="InterPro" id="IPR011051">
    <property type="entry name" value="RmlC_Cupin_sf"/>
</dbReference>
<dbReference type="EC" id="4.1.1.90" evidence="2"/>
<dbReference type="SUPFAM" id="SSF51182">
    <property type="entry name" value="RmlC-like cupins"/>
    <property type="match status" value="1"/>
</dbReference>
<feature type="domain" description="HTTM-like" evidence="17">
    <location>
        <begin position="71"/>
        <end position="329"/>
    </location>
</feature>
<dbReference type="Pfam" id="PF22777">
    <property type="entry name" value="VKGC_lumenal_dom"/>
    <property type="match status" value="1"/>
</dbReference>
<feature type="transmembrane region" description="Helical" evidence="16">
    <location>
        <begin position="266"/>
        <end position="286"/>
    </location>
</feature>
<dbReference type="GO" id="GO:0019842">
    <property type="term" value="F:vitamin binding"/>
    <property type="evidence" value="ECO:0000318"/>
    <property type="project" value="GO_Central"/>
</dbReference>
<dbReference type="InterPro" id="IPR053934">
    <property type="entry name" value="HTTM_dom"/>
</dbReference>
<dbReference type="InterPro" id="IPR053935">
    <property type="entry name" value="VKGC_lumenal_dom"/>
</dbReference>
<evidence type="ECO:0000256" key="15">
    <source>
        <dbReference type="SAM" id="MobiDB-lite"/>
    </source>
</evidence>
<name>A0A7M7P508_STRPU</name>
<dbReference type="EnsemblMetazoa" id="XM_030990055">
    <property type="protein sequence ID" value="XP_030845915"/>
    <property type="gene ID" value="LOC764318"/>
</dbReference>
<evidence type="ECO:0000256" key="2">
    <source>
        <dbReference type="ARBA" id="ARBA00012248"/>
    </source>
</evidence>
<dbReference type="Proteomes" id="UP000007110">
    <property type="component" value="Unassembled WGS sequence"/>
</dbReference>
<dbReference type="AlphaFoldDB" id="A0A7M7P508"/>
<feature type="region of interest" description="Disordered" evidence="15">
    <location>
        <begin position="1"/>
        <end position="46"/>
    </location>
</feature>
<dbReference type="SMART" id="SM00752">
    <property type="entry name" value="HTTM"/>
    <property type="match status" value="1"/>
</dbReference>
<reference evidence="19" key="1">
    <citation type="submission" date="2015-02" db="EMBL/GenBank/DDBJ databases">
        <title>Genome sequencing for Strongylocentrotus purpuratus.</title>
        <authorList>
            <person name="Murali S."/>
            <person name="Liu Y."/>
            <person name="Vee V."/>
            <person name="English A."/>
            <person name="Wang M."/>
            <person name="Skinner E."/>
            <person name="Han Y."/>
            <person name="Muzny D.M."/>
            <person name="Worley K.C."/>
            <person name="Gibbs R.A."/>
        </authorList>
    </citation>
    <scope>NUCLEOTIDE SEQUENCE</scope>
</reference>
<keyword evidence="9" id="KW-1015">Disulfide bond</keyword>
<evidence type="ECO:0000256" key="8">
    <source>
        <dbReference type="ARBA" id="ARBA00023136"/>
    </source>
</evidence>
<dbReference type="InterPro" id="IPR011020">
    <property type="entry name" value="HTTM-like"/>
</dbReference>
<sequence length="763" mass="87225">MPTKRRIAKPGKGASDIPDSSRTPSASGDAPVPRQTVSTSPQRGTTSRMKTVLGFDFSDVSSWSSLVKLINSPRDPASMGVWRMLFGFIMIIDIPQERGMAYADYRWGDANECRFPLFNGLTPLPVDWMYLVYLVMYLGAVGIFLGAFYRLSCLLFCIPYWYIFFLDKTTWNNHSYLYGLISLQLIFMDGNRFWSVDGWLNPKIRNANVPLWNIAIIRLQIFVVYFYAGLKKLDADWIGGYSMEYLSKHWIFEPFRLLLTDEQIDYFMVHLGGLFLDLSAGFLLFFDSTRLFGTFFCSSFHIMNSQIFSIGMFPYAMLASTTVFFSASWPRTFCSILPSCLKNNIPSVSFSNTVQPSAKCIYAPSKENKKKSDAFSSKKAKNTTATWGHHTAVIGFILYVSIQLFLPYSHFITKGYNNWTNGLYGYSWDMMIHSWHTQHVKVKYIDGKTGAEGYLSPDYWTESNRWASHSDMTKQYATCIGHHLEEMVLSEPQLYMDVWKSMNGRFQQRMFNPTVDLIRAEWSPFSATPWLMPLLTELSDWRTKLNEIEDQLDDELDITFVADFPGMYLENYISIDLGNTTIQVLSGKIMVELIERKRNITLEIGDRIQLPAGAFHNVHTVSDTPSCYMYVFVNTTEQAIIQEATEFLNAHQADAKEGDTAEPTSIDPKIFEGLNMSHAVKVRILEGLSTKFERNEQSSRSIAEKAQIFWEKKKLVFHRTIVKTAQALNHIFLGGESVVLPVRNDDQDTTADNAPTHQDHGEL</sequence>
<evidence type="ECO:0000259" key="17">
    <source>
        <dbReference type="SMART" id="SM00752"/>
    </source>
</evidence>
<feature type="transmembrane region" description="Helical" evidence="16">
    <location>
        <begin position="175"/>
        <end position="195"/>
    </location>
</feature>
<comment type="subcellular location">
    <subcellularLocation>
        <location evidence="1">Endoplasmic reticulum membrane</location>
        <topology evidence="1">Multi-pass membrane protein</topology>
    </subcellularLocation>
</comment>
<feature type="transmembrane region" description="Helical" evidence="16">
    <location>
        <begin position="130"/>
        <end position="163"/>
    </location>
</feature>
<evidence type="ECO:0000256" key="4">
    <source>
        <dbReference type="ARBA" id="ARBA00022692"/>
    </source>
</evidence>
<dbReference type="CDD" id="cd02208">
    <property type="entry name" value="cupin_RmlC-like"/>
    <property type="match status" value="1"/>
</dbReference>
<evidence type="ECO:0000256" key="1">
    <source>
        <dbReference type="ARBA" id="ARBA00004477"/>
    </source>
</evidence>
<evidence type="ECO:0000256" key="6">
    <source>
        <dbReference type="ARBA" id="ARBA00022989"/>
    </source>
</evidence>
<evidence type="ECO:0000256" key="16">
    <source>
        <dbReference type="SAM" id="Phobius"/>
    </source>
</evidence>
<dbReference type="InterPro" id="IPR007782">
    <property type="entry name" value="VKG_COase"/>
</dbReference>
<dbReference type="Pfam" id="PF05090">
    <property type="entry name" value="HTTM"/>
    <property type="match status" value="1"/>
</dbReference>
<keyword evidence="7" id="KW-0007">Acetylation</keyword>
<dbReference type="InParanoid" id="A0A7M7P508"/>
<dbReference type="GO" id="GO:0005789">
    <property type="term" value="C:endoplasmic reticulum membrane"/>
    <property type="evidence" value="ECO:0007669"/>
    <property type="project" value="UniProtKB-SubCell"/>
</dbReference>
<evidence type="ECO:0000313" key="19">
    <source>
        <dbReference type="Proteomes" id="UP000007110"/>
    </source>
</evidence>
<accession>A0A7M7P508</accession>
<evidence type="ECO:0000256" key="7">
    <source>
        <dbReference type="ARBA" id="ARBA00022990"/>
    </source>
</evidence>
<keyword evidence="19" id="KW-1185">Reference proteome</keyword>
<evidence type="ECO:0000256" key="13">
    <source>
        <dbReference type="ARBA" id="ARBA00032107"/>
    </source>
</evidence>
<evidence type="ECO:0000313" key="18">
    <source>
        <dbReference type="EnsemblMetazoa" id="XP_030845915"/>
    </source>
</evidence>
<organism evidence="18 19">
    <name type="scientific">Strongylocentrotus purpuratus</name>
    <name type="common">Purple sea urchin</name>
    <dbReference type="NCBI Taxonomy" id="7668"/>
    <lineage>
        <taxon>Eukaryota</taxon>
        <taxon>Metazoa</taxon>
        <taxon>Echinodermata</taxon>
        <taxon>Eleutherozoa</taxon>
        <taxon>Echinozoa</taxon>
        <taxon>Echinoidea</taxon>
        <taxon>Euechinoidea</taxon>
        <taxon>Echinacea</taxon>
        <taxon>Camarodonta</taxon>
        <taxon>Echinidea</taxon>
        <taxon>Strongylocentrotidae</taxon>
        <taxon>Strongylocentrotus</taxon>
    </lineage>
</organism>
<dbReference type="GO" id="GO:0042373">
    <property type="term" value="P:vitamin K metabolic process"/>
    <property type="evidence" value="ECO:0000318"/>
    <property type="project" value="GO_Central"/>
</dbReference>
<proteinExistence type="predicted"/>
<evidence type="ECO:0000256" key="5">
    <source>
        <dbReference type="ARBA" id="ARBA00022824"/>
    </source>
</evidence>
<evidence type="ECO:0000256" key="12">
    <source>
        <dbReference type="ARBA" id="ARBA00030249"/>
    </source>
</evidence>
<feature type="transmembrane region" description="Helical" evidence="16">
    <location>
        <begin position="207"/>
        <end position="228"/>
    </location>
</feature>
<evidence type="ECO:0000256" key="14">
    <source>
        <dbReference type="ARBA" id="ARBA00048415"/>
    </source>
</evidence>
<protein>
    <recommendedName>
        <fullName evidence="3">Vitamin K-dependent gamma-carboxylase</fullName>
        <ecNumber evidence="2">4.1.1.90</ecNumber>
    </recommendedName>
    <alternativeName>
        <fullName evidence="11">Gamma-glutamyl carboxylase</fullName>
    </alternativeName>
    <alternativeName>
        <fullName evidence="12">Peptidyl-glutamate 4-carboxylase</fullName>
    </alternativeName>
    <alternativeName>
        <fullName evidence="13">Vitamin K gamma glutamyl carboxylase</fullName>
    </alternativeName>
</protein>
<dbReference type="CTD" id="2677"/>
<feature type="compositionally biased region" description="Polar residues" evidence="15">
    <location>
        <begin position="35"/>
        <end position="46"/>
    </location>
</feature>
<keyword evidence="5" id="KW-0256">Endoplasmic reticulum</keyword>
<evidence type="ECO:0000256" key="11">
    <source>
        <dbReference type="ARBA" id="ARBA00030083"/>
    </source>
</evidence>
<evidence type="ECO:0000256" key="9">
    <source>
        <dbReference type="ARBA" id="ARBA00023157"/>
    </source>
</evidence>
<keyword evidence="6 16" id="KW-1133">Transmembrane helix</keyword>
<dbReference type="GeneID" id="764318"/>
<dbReference type="RefSeq" id="XP_030845915.1">
    <property type="nucleotide sequence ID" value="XM_030990055.1"/>
</dbReference>
<dbReference type="PANTHER" id="PTHR12639">
    <property type="entry name" value="VITAMIN K-DEPENDENT GAMMA-CARBOXYLASE"/>
    <property type="match status" value="1"/>
</dbReference>
<dbReference type="KEGG" id="spu:764318"/>
<keyword evidence="4 16" id="KW-0812">Transmembrane</keyword>
<feature type="transmembrane region" description="Helical" evidence="16">
    <location>
        <begin position="307"/>
        <end position="329"/>
    </location>
</feature>
<evidence type="ECO:0000256" key="10">
    <source>
        <dbReference type="ARBA" id="ARBA00023239"/>
    </source>
</evidence>
<reference evidence="18" key="2">
    <citation type="submission" date="2021-01" db="UniProtKB">
        <authorList>
            <consortium name="EnsemblMetazoa"/>
        </authorList>
    </citation>
    <scope>IDENTIFICATION</scope>
</reference>
<dbReference type="PANTHER" id="PTHR12639:SF6">
    <property type="entry name" value="VITAMIN K-DEPENDENT GAMMA-CARBOXYLASE"/>
    <property type="match status" value="1"/>
</dbReference>
<dbReference type="OrthoDB" id="206689at2759"/>
<dbReference type="OMA" id="TYLNHYY"/>